<dbReference type="EMBL" id="FPHG01000031">
    <property type="protein sequence ID" value="SFV56567.1"/>
    <property type="molecule type" value="Genomic_DNA"/>
</dbReference>
<gene>
    <name evidence="10" type="ORF">MNB_SV-9-418</name>
</gene>
<feature type="transmembrane region" description="Helical" evidence="9">
    <location>
        <begin position="214"/>
        <end position="236"/>
    </location>
</feature>
<feature type="transmembrane region" description="Helical" evidence="9">
    <location>
        <begin position="131"/>
        <end position="153"/>
    </location>
</feature>
<accession>A0A1W1BSV9</accession>
<keyword evidence="7 9" id="KW-0472">Membrane</keyword>
<evidence type="ECO:0000256" key="3">
    <source>
        <dbReference type="ARBA" id="ARBA00022475"/>
    </source>
</evidence>
<evidence type="ECO:0000256" key="4">
    <source>
        <dbReference type="ARBA" id="ARBA00022679"/>
    </source>
</evidence>
<evidence type="ECO:0000313" key="10">
    <source>
        <dbReference type="EMBL" id="SFV56567.1"/>
    </source>
</evidence>
<feature type="transmembrane region" description="Helical" evidence="9">
    <location>
        <begin position="369"/>
        <end position="387"/>
    </location>
</feature>
<dbReference type="EC" id="2.3.1.-" evidence="10"/>
<evidence type="ECO:0000256" key="6">
    <source>
        <dbReference type="ARBA" id="ARBA00022989"/>
    </source>
</evidence>
<dbReference type="InterPro" id="IPR004299">
    <property type="entry name" value="MBOAT_fam"/>
</dbReference>
<name>A0A1W1BSV9_9ZZZZ</name>
<keyword evidence="3" id="KW-1003">Cell membrane</keyword>
<dbReference type="InterPro" id="IPR028362">
    <property type="entry name" value="AlgI"/>
</dbReference>
<keyword evidence="6 9" id="KW-1133">Transmembrane helix</keyword>
<comment type="subcellular location">
    <subcellularLocation>
        <location evidence="1">Cell membrane</location>
        <topology evidence="1">Multi-pass membrane protein</topology>
    </subcellularLocation>
</comment>
<protein>
    <submittedName>
        <fullName evidence="10">Probable poly(Beta-D-mannuronate) O-acetylase</fullName>
        <ecNumber evidence="10">2.3.1.-</ecNumber>
    </submittedName>
</protein>
<dbReference type="InterPro" id="IPR051085">
    <property type="entry name" value="MB_O-acyltransferase"/>
</dbReference>
<feature type="transmembrane region" description="Helical" evidence="9">
    <location>
        <begin position="408"/>
        <end position="432"/>
    </location>
</feature>
<feature type="transmembrane region" description="Helical" evidence="9">
    <location>
        <begin position="329"/>
        <end position="349"/>
    </location>
</feature>
<evidence type="ECO:0000256" key="1">
    <source>
        <dbReference type="ARBA" id="ARBA00004651"/>
    </source>
</evidence>
<feature type="transmembrane region" description="Helical" evidence="9">
    <location>
        <begin position="29"/>
        <end position="61"/>
    </location>
</feature>
<feature type="transmembrane region" description="Helical" evidence="9">
    <location>
        <begin position="299"/>
        <end position="317"/>
    </location>
</feature>
<dbReference type="GO" id="GO:0042121">
    <property type="term" value="P:alginic acid biosynthetic process"/>
    <property type="evidence" value="ECO:0007669"/>
    <property type="project" value="InterPro"/>
</dbReference>
<evidence type="ECO:0000256" key="2">
    <source>
        <dbReference type="ARBA" id="ARBA00010323"/>
    </source>
</evidence>
<feature type="transmembrane region" description="Helical" evidence="9">
    <location>
        <begin position="73"/>
        <end position="92"/>
    </location>
</feature>
<dbReference type="AlphaFoldDB" id="A0A1W1BSV9"/>
<comment type="similarity">
    <text evidence="2">Belongs to the membrane-bound acyltransferase family.</text>
</comment>
<dbReference type="PIRSF" id="PIRSF016636">
    <property type="entry name" value="AlgI_DltB"/>
    <property type="match status" value="1"/>
</dbReference>
<sequence>MFFNSYQFLFIFLPIVLIGFWSLKSKYRVGFLIISSIIFYAVWSWLHLVILLSSITINFWFAKKISSNYNRNWLIFAIIINLLPLIYFKYSLGVNESMVLPLAISFYTFQQIAFLIDLYQKRIILDGFIKYIFFVMFFPQLVAGPIVHYNQLISQVNSGILSRLNIELIEKGILIFSIGLFKKVALADTFFIISNSQDSWAGVFAYSFGIYFDFSAYSDMAIGLAMLFGIILPINFNSPYKADNLVEFWRRWHITLSEFLKYYIYIPLGGNRNGKGREVASLILTMSIGGVWHGAGWNFLLWGTAHGIFLVIVHILPSSKDKDYFILNILKIVVTFITVSLLWVLFFSHSINEAFEYYKTLFTFDFKMISPKIIIELLIGFIIIWVMPNSIEISRYETAERLKWYYGVYGAILMFISLKIMAVVPSNSFVYFNF</sequence>
<keyword evidence="8 10" id="KW-0012">Acyltransferase</keyword>
<dbReference type="Pfam" id="PF03062">
    <property type="entry name" value="MBOAT"/>
    <property type="match status" value="1"/>
</dbReference>
<keyword evidence="5 9" id="KW-0812">Transmembrane</keyword>
<organism evidence="10">
    <name type="scientific">hydrothermal vent metagenome</name>
    <dbReference type="NCBI Taxonomy" id="652676"/>
    <lineage>
        <taxon>unclassified sequences</taxon>
        <taxon>metagenomes</taxon>
        <taxon>ecological metagenomes</taxon>
    </lineage>
</organism>
<proteinExistence type="inferred from homology"/>
<feature type="transmembrane region" description="Helical" evidence="9">
    <location>
        <begin position="7"/>
        <end position="23"/>
    </location>
</feature>
<dbReference type="PANTHER" id="PTHR13285">
    <property type="entry name" value="ACYLTRANSFERASE"/>
    <property type="match status" value="1"/>
</dbReference>
<evidence type="ECO:0000256" key="8">
    <source>
        <dbReference type="ARBA" id="ARBA00023315"/>
    </source>
</evidence>
<reference evidence="10" key="1">
    <citation type="submission" date="2016-10" db="EMBL/GenBank/DDBJ databases">
        <authorList>
            <person name="de Groot N.N."/>
        </authorList>
    </citation>
    <scope>NUCLEOTIDE SEQUENCE</scope>
</reference>
<evidence type="ECO:0000256" key="9">
    <source>
        <dbReference type="SAM" id="Phobius"/>
    </source>
</evidence>
<feature type="transmembrane region" description="Helical" evidence="9">
    <location>
        <begin position="98"/>
        <end position="119"/>
    </location>
</feature>
<evidence type="ECO:0000256" key="7">
    <source>
        <dbReference type="ARBA" id="ARBA00023136"/>
    </source>
</evidence>
<dbReference type="PANTHER" id="PTHR13285:SF23">
    <property type="entry name" value="TEICHOIC ACID D-ALANYLTRANSFERASE"/>
    <property type="match status" value="1"/>
</dbReference>
<feature type="transmembrane region" description="Helical" evidence="9">
    <location>
        <begin position="173"/>
        <end position="193"/>
    </location>
</feature>
<dbReference type="GO" id="GO:0005886">
    <property type="term" value="C:plasma membrane"/>
    <property type="evidence" value="ECO:0007669"/>
    <property type="project" value="UniProtKB-SubCell"/>
</dbReference>
<keyword evidence="4 10" id="KW-0808">Transferase</keyword>
<dbReference type="GO" id="GO:0016746">
    <property type="term" value="F:acyltransferase activity"/>
    <property type="evidence" value="ECO:0007669"/>
    <property type="project" value="UniProtKB-KW"/>
</dbReference>
<dbReference type="PIRSF" id="PIRSF500217">
    <property type="entry name" value="AlgI"/>
    <property type="match status" value="1"/>
</dbReference>
<evidence type="ECO:0000256" key="5">
    <source>
        <dbReference type="ARBA" id="ARBA00022692"/>
    </source>
</evidence>
<dbReference type="InterPro" id="IPR024194">
    <property type="entry name" value="Ac/AlaTfrase_AlgI/DltB"/>
</dbReference>